<reference evidence="2" key="1">
    <citation type="submission" date="2020-11" db="EMBL/GenBank/DDBJ databases">
        <title>Isolation and identification of active actinomycetes.</title>
        <authorList>
            <person name="Yu B."/>
        </authorList>
    </citation>
    <scope>NUCLEOTIDE SEQUENCE</scope>
    <source>
        <strain evidence="2">NEAU-YB345</strain>
    </source>
</reference>
<comment type="caution">
    <text evidence="2">The sequence shown here is derived from an EMBL/GenBank/DDBJ whole genome shotgun (WGS) entry which is preliminary data.</text>
</comment>
<feature type="domain" description="AMP-dependent synthetase/ligase" evidence="1">
    <location>
        <begin position="32"/>
        <end position="381"/>
    </location>
</feature>
<dbReference type="InterPro" id="IPR020845">
    <property type="entry name" value="AMP-binding_CS"/>
</dbReference>
<dbReference type="RefSeq" id="WP_196191939.1">
    <property type="nucleotide sequence ID" value="NZ_JADPRT010000001.1"/>
</dbReference>
<dbReference type="InterPro" id="IPR042099">
    <property type="entry name" value="ANL_N_sf"/>
</dbReference>
<dbReference type="Gene3D" id="3.30.300.30">
    <property type="match status" value="1"/>
</dbReference>
<dbReference type="PANTHER" id="PTHR43201:SF32">
    <property type="entry name" value="2-SUCCINYLBENZOATE--COA LIGASE, CHLOROPLASTIC_PEROXISOMAL"/>
    <property type="match status" value="1"/>
</dbReference>
<dbReference type="GO" id="GO:0031956">
    <property type="term" value="F:medium-chain fatty acid-CoA ligase activity"/>
    <property type="evidence" value="ECO:0007669"/>
    <property type="project" value="TreeGrafter"/>
</dbReference>
<gene>
    <name evidence="2" type="ORF">I2501_01700</name>
</gene>
<sequence length="533" mass="56214">MRSVEAGLNNPEWQDRVLVEVADPTDGRVVSSRTYGEIRAARDRFAARLRRWVAPGTPVGLVAGNTPEWVVADLALLTAEAVEVPVPLAFSAEQAGSLLAGTAVCLVDEQGARRLVEWGLDAGRVLLHISDDVADGGSGENTDGGADTDADADAHIVGEPLQGRAADVVKIIHTSGTTGAPKGVLIRRSGIEALQESLHGMLPTGALDRYLSMVPFSLLIEQVAAVYMPITVGGTLRLLAPEAALLGTAGSRVEDALQWLRVMGLSAAVLPPVVVSALAKVAGQAVAAGREPVQELFGSATAPLLMAGGAPVATEALESLAALGIEVLEGYGLSENTSVVAWNRPGDVVPGTVGRPLPHCEVRIGEDSELLVKSASLFAGYTVEDPTSRPLDDDGWLHTGDRAELDPDGRLRILGRLKNMIITGFGRNISPEWVEGRLRSCPAVREAVVFGDGLEHLVALVLTDGTLSDDQVHAEVAAYSAQALAETDQPSRTIVLRDEPALRARYFTVTGRPRRDLLFSEQVQPHLALAAAH</sequence>
<name>A0A931F9L4_9ACTN</name>
<dbReference type="GO" id="GO:0006631">
    <property type="term" value="P:fatty acid metabolic process"/>
    <property type="evidence" value="ECO:0007669"/>
    <property type="project" value="TreeGrafter"/>
</dbReference>
<dbReference type="AlphaFoldDB" id="A0A931F9L4"/>
<dbReference type="InterPro" id="IPR045851">
    <property type="entry name" value="AMP-bd_C_sf"/>
</dbReference>
<dbReference type="EMBL" id="JADPRT010000001">
    <property type="protein sequence ID" value="MBF9066752.1"/>
    <property type="molecule type" value="Genomic_DNA"/>
</dbReference>
<dbReference type="Gene3D" id="3.40.50.12780">
    <property type="entry name" value="N-terminal domain of ligase-like"/>
    <property type="match status" value="1"/>
</dbReference>
<evidence type="ECO:0000313" key="2">
    <source>
        <dbReference type="EMBL" id="MBF9066752.1"/>
    </source>
</evidence>
<organism evidence="2 3">
    <name type="scientific">Streptacidiphilus fuscans</name>
    <dbReference type="NCBI Taxonomy" id="2789292"/>
    <lineage>
        <taxon>Bacteria</taxon>
        <taxon>Bacillati</taxon>
        <taxon>Actinomycetota</taxon>
        <taxon>Actinomycetes</taxon>
        <taxon>Kitasatosporales</taxon>
        <taxon>Streptomycetaceae</taxon>
        <taxon>Streptacidiphilus</taxon>
    </lineage>
</organism>
<keyword evidence="3" id="KW-1185">Reference proteome</keyword>
<evidence type="ECO:0000259" key="1">
    <source>
        <dbReference type="Pfam" id="PF00501"/>
    </source>
</evidence>
<proteinExistence type="predicted"/>
<dbReference type="InterPro" id="IPR000873">
    <property type="entry name" value="AMP-dep_synth/lig_dom"/>
</dbReference>
<protein>
    <submittedName>
        <fullName evidence="2">AMP-binding protein</fullName>
    </submittedName>
</protein>
<dbReference type="Pfam" id="PF00501">
    <property type="entry name" value="AMP-binding"/>
    <property type="match status" value="1"/>
</dbReference>
<dbReference type="Proteomes" id="UP000657385">
    <property type="component" value="Unassembled WGS sequence"/>
</dbReference>
<dbReference type="SUPFAM" id="SSF56801">
    <property type="entry name" value="Acetyl-CoA synthetase-like"/>
    <property type="match status" value="1"/>
</dbReference>
<dbReference type="Pfam" id="PF23562">
    <property type="entry name" value="AMP-binding_C_3"/>
    <property type="match status" value="1"/>
</dbReference>
<accession>A0A931F9L4</accession>
<dbReference type="PROSITE" id="PS00455">
    <property type="entry name" value="AMP_BINDING"/>
    <property type="match status" value="1"/>
</dbReference>
<dbReference type="PANTHER" id="PTHR43201">
    <property type="entry name" value="ACYL-COA SYNTHETASE"/>
    <property type="match status" value="1"/>
</dbReference>
<evidence type="ECO:0000313" key="3">
    <source>
        <dbReference type="Proteomes" id="UP000657385"/>
    </source>
</evidence>